<dbReference type="GO" id="GO:0031433">
    <property type="term" value="F:telethonin binding"/>
    <property type="evidence" value="ECO:0007669"/>
    <property type="project" value="Ensembl"/>
</dbReference>
<organism evidence="11 12">
    <name type="scientific">Naja naja</name>
    <name type="common">Indian cobra</name>
    <dbReference type="NCBI Taxonomy" id="35670"/>
    <lineage>
        <taxon>Eukaryota</taxon>
        <taxon>Metazoa</taxon>
        <taxon>Chordata</taxon>
        <taxon>Craniata</taxon>
        <taxon>Vertebrata</taxon>
        <taxon>Euteleostomi</taxon>
        <taxon>Lepidosauria</taxon>
        <taxon>Squamata</taxon>
        <taxon>Bifurcata</taxon>
        <taxon>Unidentata</taxon>
        <taxon>Episquamata</taxon>
        <taxon>Toxicofera</taxon>
        <taxon>Serpentes</taxon>
        <taxon>Colubroidea</taxon>
        <taxon>Elapidae</taxon>
        <taxon>Elapinae</taxon>
        <taxon>Naja</taxon>
    </lineage>
</organism>
<dbReference type="GeneTree" id="ENSGT00940000156279"/>
<keyword evidence="4 9" id="KW-0732">Signal</keyword>
<dbReference type="GO" id="GO:0060298">
    <property type="term" value="P:positive regulation of sarcomere organization"/>
    <property type="evidence" value="ECO:0007669"/>
    <property type="project" value="Ensembl"/>
</dbReference>
<proteinExistence type="inferred from homology"/>
<dbReference type="PROSITE" id="PS00250">
    <property type="entry name" value="TGF_BETA_1"/>
    <property type="match status" value="1"/>
</dbReference>
<dbReference type="Proteomes" id="UP000694559">
    <property type="component" value="Unplaced"/>
</dbReference>
<dbReference type="PANTHER" id="PTHR11848:SF39">
    <property type="entry name" value="BONE MORPHOGENETIC PROTEIN 10"/>
    <property type="match status" value="1"/>
</dbReference>
<comment type="subcellular location">
    <subcellularLocation>
        <location evidence="1">Secreted</location>
    </subcellularLocation>
</comment>
<accession>A0A8C7DZE6</accession>
<dbReference type="PROSITE" id="PS51362">
    <property type="entry name" value="TGF_BETA_2"/>
    <property type="match status" value="1"/>
</dbReference>
<dbReference type="GO" id="GO:0032924">
    <property type="term" value="P:activin receptor signaling pathway"/>
    <property type="evidence" value="ECO:0007669"/>
    <property type="project" value="Ensembl"/>
</dbReference>
<dbReference type="GO" id="GO:0061036">
    <property type="term" value="P:positive regulation of cartilage development"/>
    <property type="evidence" value="ECO:0007669"/>
    <property type="project" value="Ensembl"/>
</dbReference>
<dbReference type="PANTHER" id="PTHR11848">
    <property type="entry name" value="TGF-BETA FAMILY"/>
    <property type="match status" value="1"/>
</dbReference>
<dbReference type="GO" id="GO:0001822">
    <property type="term" value="P:kidney development"/>
    <property type="evidence" value="ECO:0007669"/>
    <property type="project" value="Ensembl"/>
</dbReference>
<dbReference type="Pfam" id="PF00019">
    <property type="entry name" value="TGF_beta"/>
    <property type="match status" value="1"/>
</dbReference>
<dbReference type="GO" id="GO:0030308">
    <property type="term" value="P:negative regulation of cell growth"/>
    <property type="evidence" value="ECO:0007669"/>
    <property type="project" value="Ensembl"/>
</dbReference>
<dbReference type="Pfam" id="PF00688">
    <property type="entry name" value="TGFb_propeptide"/>
    <property type="match status" value="1"/>
</dbReference>
<feature type="signal peptide" evidence="9">
    <location>
        <begin position="1"/>
        <end position="24"/>
    </location>
</feature>
<dbReference type="GO" id="GO:0033612">
    <property type="term" value="F:receptor serine/threonine kinase binding"/>
    <property type="evidence" value="ECO:0007669"/>
    <property type="project" value="Ensembl"/>
</dbReference>
<evidence type="ECO:0000256" key="7">
    <source>
        <dbReference type="ARBA" id="ARBA00023180"/>
    </source>
</evidence>
<evidence type="ECO:0000256" key="1">
    <source>
        <dbReference type="ARBA" id="ARBA00004613"/>
    </source>
</evidence>
<dbReference type="Gene3D" id="2.10.90.10">
    <property type="entry name" value="Cystine-knot cytokines"/>
    <property type="match status" value="1"/>
</dbReference>
<dbReference type="GO" id="GO:0030509">
    <property type="term" value="P:BMP signaling pathway"/>
    <property type="evidence" value="ECO:0007669"/>
    <property type="project" value="Ensembl"/>
</dbReference>
<feature type="domain" description="TGF-beta family profile" evidence="10">
    <location>
        <begin position="307"/>
        <end position="417"/>
    </location>
</feature>
<dbReference type="Ensembl" id="ENSNNAT00000015264.1">
    <property type="protein sequence ID" value="ENSNNAP00000014561.1"/>
    <property type="gene ID" value="ENSNNAG00000009829.1"/>
</dbReference>
<dbReference type="Gene3D" id="2.60.120.970">
    <property type="match status" value="1"/>
</dbReference>
<evidence type="ECO:0000313" key="12">
    <source>
        <dbReference type="Proteomes" id="UP000694559"/>
    </source>
</evidence>
<evidence type="ECO:0000256" key="9">
    <source>
        <dbReference type="SAM" id="SignalP"/>
    </source>
</evidence>
<sequence length="417" mass="47415">MEVMVSIAFQIWATVALLAHLADGSPITSLDVPLMEEEVPFFDEQDALLQNLQKELLKALNLSGIPLQEAAKVEPPEYMLELYNRFARDKTLLPSANIVRSFKNEEQTSRPMRLNGIRRYPLLFNISIPHHEKITKAELRLHTLPEDRPLYGNLDRKVTVFEVLEGEHGGGKEGDERKLRVLASRFIYSTDNEWKSFEVTEAIRKWHHSDSTTHQLEVQVEYRGAENPNPGGHRGVDINLETRHKPLLIVFSDDHSQAKKEEKHELKEMMEHEQMQEWPDVGLQGFSSSPNDLLQIRSNIIYDSTSRIRRNAKGSSCKKTSLYVDFKEIGWDSWIIAPAGYDAYQCKGACSFPLDGSQSTTHARVQTSVHLNDPQRASPACCVPIKLDPISLLFLDKGIVTFKQNYEGMSVSECGCR</sequence>
<keyword evidence="5 8" id="KW-0339">Growth factor</keyword>
<dbReference type="InterPro" id="IPR001839">
    <property type="entry name" value="TGF-b_C"/>
</dbReference>
<dbReference type="GO" id="GO:1903242">
    <property type="term" value="P:regulation of cardiac muscle hypertrophy in response to stress"/>
    <property type="evidence" value="ECO:0007669"/>
    <property type="project" value="Ensembl"/>
</dbReference>
<dbReference type="GO" id="GO:0055009">
    <property type="term" value="P:atrial cardiac muscle tissue morphogenesis"/>
    <property type="evidence" value="ECO:0007669"/>
    <property type="project" value="Ensembl"/>
</dbReference>
<dbReference type="InterPro" id="IPR001111">
    <property type="entry name" value="TGF-b_propeptide"/>
</dbReference>
<evidence type="ECO:0000256" key="6">
    <source>
        <dbReference type="ARBA" id="ARBA00023157"/>
    </source>
</evidence>
<dbReference type="GO" id="GO:0007512">
    <property type="term" value="P:adult heart development"/>
    <property type="evidence" value="ECO:0007669"/>
    <property type="project" value="Ensembl"/>
</dbReference>
<dbReference type="SMART" id="SM00204">
    <property type="entry name" value="TGFB"/>
    <property type="match status" value="1"/>
</dbReference>
<dbReference type="FunFam" id="2.10.90.10:FF:000001">
    <property type="entry name" value="Bone morphogenetic protein 4"/>
    <property type="match status" value="1"/>
</dbReference>
<dbReference type="GO" id="GO:0055010">
    <property type="term" value="P:ventricular cardiac muscle tissue morphogenesis"/>
    <property type="evidence" value="ECO:0007669"/>
    <property type="project" value="Ensembl"/>
</dbReference>
<dbReference type="GO" id="GO:0008083">
    <property type="term" value="F:growth factor activity"/>
    <property type="evidence" value="ECO:0007669"/>
    <property type="project" value="UniProtKB-KW"/>
</dbReference>
<evidence type="ECO:0000259" key="10">
    <source>
        <dbReference type="PROSITE" id="PS51362"/>
    </source>
</evidence>
<dbReference type="GO" id="GO:0055015">
    <property type="term" value="P:ventricular cardiac muscle cell development"/>
    <property type="evidence" value="ECO:0007669"/>
    <property type="project" value="Ensembl"/>
</dbReference>
<evidence type="ECO:0000313" key="11">
    <source>
        <dbReference type="Ensembl" id="ENSNNAP00000014561.1"/>
    </source>
</evidence>
<gene>
    <name evidence="11" type="primary">BMP10</name>
</gene>
<dbReference type="SUPFAM" id="SSF57501">
    <property type="entry name" value="Cystine-knot cytokines"/>
    <property type="match status" value="1"/>
</dbReference>
<name>A0A8C7DZE6_NAJNA</name>
<dbReference type="InterPro" id="IPR015615">
    <property type="entry name" value="TGF-beta-rel"/>
</dbReference>
<dbReference type="GO" id="GO:0060038">
    <property type="term" value="P:cardiac muscle cell proliferation"/>
    <property type="evidence" value="ECO:0007669"/>
    <property type="project" value="Ensembl"/>
</dbReference>
<evidence type="ECO:0000256" key="5">
    <source>
        <dbReference type="ARBA" id="ARBA00023030"/>
    </source>
</evidence>
<dbReference type="GO" id="GO:0010613">
    <property type="term" value="P:positive regulation of cardiac muscle hypertrophy"/>
    <property type="evidence" value="ECO:0007669"/>
    <property type="project" value="Ensembl"/>
</dbReference>
<dbReference type="OMA" id="DNEWKTF"/>
<keyword evidence="7" id="KW-0325">Glycoprotein</keyword>
<evidence type="ECO:0000256" key="8">
    <source>
        <dbReference type="RuleBase" id="RU000354"/>
    </source>
</evidence>
<keyword evidence="12" id="KW-1185">Reference proteome</keyword>
<dbReference type="AlphaFoldDB" id="A0A8C7DZE6"/>
<dbReference type="GO" id="GO:0009986">
    <property type="term" value="C:cell surface"/>
    <property type="evidence" value="ECO:0007669"/>
    <property type="project" value="Ensembl"/>
</dbReference>
<keyword evidence="3" id="KW-0964">Secreted</keyword>
<dbReference type="OrthoDB" id="5987191at2759"/>
<dbReference type="InterPro" id="IPR017948">
    <property type="entry name" value="TGFb_CS"/>
</dbReference>
<dbReference type="GO" id="GO:0005125">
    <property type="term" value="F:cytokine activity"/>
    <property type="evidence" value="ECO:0007669"/>
    <property type="project" value="TreeGrafter"/>
</dbReference>
<dbReference type="GO" id="GO:0010596">
    <property type="term" value="P:negative regulation of endothelial cell migration"/>
    <property type="evidence" value="ECO:0007669"/>
    <property type="project" value="Ensembl"/>
</dbReference>
<dbReference type="GO" id="GO:0005179">
    <property type="term" value="F:hormone activity"/>
    <property type="evidence" value="ECO:0007669"/>
    <property type="project" value="Ensembl"/>
</dbReference>
<evidence type="ECO:0000256" key="3">
    <source>
        <dbReference type="ARBA" id="ARBA00022525"/>
    </source>
</evidence>
<feature type="chain" id="PRO_5034139915" evidence="9">
    <location>
        <begin position="25"/>
        <end position="417"/>
    </location>
</feature>
<dbReference type="GO" id="GO:0060045">
    <property type="term" value="P:positive regulation of cardiac muscle cell proliferation"/>
    <property type="evidence" value="ECO:0007669"/>
    <property type="project" value="Ensembl"/>
</dbReference>
<dbReference type="GO" id="GO:0055117">
    <property type="term" value="P:regulation of cardiac muscle contraction"/>
    <property type="evidence" value="ECO:0007669"/>
    <property type="project" value="Ensembl"/>
</dbReference>
<dbReference type="GO" id="GO:0010628">
    <property type="term" value="P:positive regulation of gene expression"/>
    <property type="evidence" value="ECO:0007669"/>
    <property type="project" value="Ensembl"/>
</dbReference>
<evidence type="ECO:0000256" key="4">
    <source>
        <dbReference type="ARBA" id="ARBA00022729"/>
    </source>
</evidence>
<protein>
    <submittedName>
        <fullName evidence="11">Bone morphotic protein 10</fullName>
    </submittedName>
</protein>
<reference evidence="11" key="1">
    <citation type="submission" date="2025-08" db="UniProtKB">
        <authorList>
            <consortium name="Ensembl"/>
        </authorList>
    </citation>
    <scope>IDENTIFICATION</scope>
</reference>
<keyword evidence="6" id="KW-1015">Disulfide bond</keyword>
<dbReference type="GO" id="GO:0045893">
    <property type="term" value="P:positive regulation of DNA-templated transcription"/>
    <property type="evidence" value="ECO:0007669"/>
    <property type="project" value="Ensembl"/>
</dbReference>
<dbReference type="GO" id="GO:0005615">
    <property type="term" value="C:extracellular space"/>
    <property type="evidence" value="ECO:0007669"/>
    <property type="project" value="Ensembl"/>
</dbReference>
<reference evidence="11" key="2">
    <citation type="submission" date="2025-09" db="UniProtKB">
        <authorList>
            <consortium name="Ensembl"/>
        </authorList>
    </citation>
    <scope>IDENTIFICATION</scope>
</reference>
<dbReference type="GO" id="GO:0030018">
    <property type="term" value="C:Z disc"/>
    <property type="evidence" value="ECO:0007669"/>
    <property type="project" value="Ensembl"/>
</dbReference>
<dbReference type="GO" id="GO:0060347">
    <property type="term" value="P:heart trabecula formation"/>
    <property type="evidence" value="ECO:0007669"/>
    <property type="project" value="Ensembl"/>
</dbReference>
<dbReference type="GO" id="GO:0010614">
    <property type="term" value="P:negative regulation of cardiac muscle hypertrophy"/>
    <property type="evidence" value="ECO:0007669"/>
    <property type="project" value="Ensembl"/>
</dbReference>
<dbReference type="GO" id="GO:0060391">
    <property type="term" value="P:positive regulation of SMAD protein signal transduction"/>
    <property type="evidence" value="ECO:0007669"/>
    <property type="project" value="Ensembl"/>
</dbReference>
<dbReference type="GO" id="GO:2000138">
    <property type="term" value="P:positive regulation of cell proliferation involved in heart morphogenesis"/>
    <property type="evidence" value="ECO:0007669"/>
    <property type="project" value="Ensembl"/>
</dbReference>
<dbReference type="InterPro" id="IPR029034">
    <property type="entry name" value="Cystine-knot_cytokine"/>
</dbReference>
<evidence type="ECO:0000256" key="2">
    <source>
        <dbReference type="ARBA" id="ARBA00006656"/>
    </source>
</evidence>
<comment type="similarity">
    <text evidence="2 8">Belongs to the TGF-beta family.</text>
</comment>